<dbReference type="AlphaFoldDB" id="A0A016T378"/>
<proteinExistence type="predicted"/>
<comment type="caution">
    <text evidence="1">The sequence shown here is derived from an EMBL/GenBank/DDBJ whole genome shotgun (WGS) entry which is preliminary data.</text>
</comment>
<sequence>MHYHTCCDAAQSTRSVAGGKYFSERLQNHIHINANGKISAANLVENWNMASDQTTRRIVMSTVGTPQEAEGRSLTGR</sequence>
<protein>
    <submittedName>
        <fullName evidence="1">Uncharacterized protein</fullName>
    </submittedName>
</protein>
<evidence type="ECO:0000313" key="2">
    <source>
        <dbReference type="Proteomes" id="UP000024635"/>
    </source>
</evidence>
<organism evidence="1 2">
    <name type="scientific">Ancylostoma ceylanicum</name>
    <dbReference type="NCBI Taxonomy" id="53326"/>
    <lineage>
        <taxon>Eukaryota</taxon>
        <taxon>Metazoa</taxon>
        <taxon>Ecdysozoa</taxon>
        <taxon>Nematoda</taxon>
        <taxon>Chromadorea</taxon>
        <taxon>Rhabditida</taxon>
        <taxon>Rhabditina</taxon>
        <taxon>Rhabditomorpha</taxon>
        <taxon>Strongyloidea</taxon>
        <taxon>Ancylostomatidae</taxon>
        <taxon>Ancylostomatinae</taxon>
        <taxon>Ancylostoma</taxon>
    </lineage>
</organism>
<gene>
    <name evidence="1" type="primary">Acey_s0143.g2368</name>
    <name evidence="1" type="ORF">Y032_0143g2368</name>
</gene>
<dbReference type="Proteomes" id="UP000024635">
    <property type="component" value="Unassembled WGS sequence"/>
</dbReference>
<name>A0A016T378_9BILA</name>
<reference evidence="2" key="1">
    <citation type="journal article" date="2015" name="Nat. Genet.">
        <title>The genome and transcriptome of the zoonotic hookworm Ancylostoma ceylanicum identify infection-specific gene families.</title>
        <authorList>
            <person name="Schwarz E.M."/>
            <person name="Hu Y."/>
            <person name="Antoshechkin I."/>
            <person name="Miller M.M."/>
            <person name="Sternberg P.W."/>
            <person name="Aroian R.V."/>
        </authorList>
    </citation>
    <scope>NUCLEOTIDE SEQUENCE</scope>
    <source>
        <strain evidence="2">HY135</strain>
    </source>
</reference>
<keyword evidence="2" id="KW-1185">Reference proteome</keyword>
<accession>A0A016T378</accession>
<evidence type="ECO:0000313" key="1">
    <source>
        <dbReference type="EMBL" id="EYB97066.1"/>
    </source>
</evidence>
<dbReference type="EMBL" id="JARK01001479">
    <property type="protein sequence ID" value="EYB97066.1"/>
    <property type="molecule type" value="Genomic_DNA"/>
</dbReference>